<name>A0ABU2S379_9ACTN</name>
<gene>
    <name evidence="1" type="ORF">RM779_12615</name>
</gene>
<dbReference type="EMBL" id="JAVREV010000006">
    <property type="protein sequence ID" value="MDT0443432.1"/>
    <property type="molecule type" value="Genomic_DNA"/>
</dbReference>
<accession>A0ABU2S379</accession>
<sequence>MKRVYANSVIEVVDLDDVASGERAIEFCDPSNTDLCFAVVIPEGASWSEATVSLAPRCPEISVAFMLWAIDVAREIFEGK</sequence>
<dbReference type="Proteomes" id="UP001183615">
    <property type="component" value="Unassembled WGS sequence"/>
</dbReference>
<reference evidence="2" key="1">
    <citation type="submission" date="2023-07" db="EMBL/GenBank/DDBJ databases">
        <title>30 novel species of actinomycetes from the DSMZ collection.</title>
        <authorList>
            <person name="Nouioui I."/>
        </authorList>
    </citation>
    <scope>NUCLEOTIDE SEQUENCE [LARGE SCALE GENOMIC DNA]</scope>
    <source>
        <strain evidence="2">DSM 41886</strain>
    </source>
</reference>
<organism evidence="1 2">
    <name type="scientific">Streptomyces johnsoniae</name>
    <dbReference type="NCBI Taxonomy" id="3075532"/>
    <lineage>
        <taxon>Bacteria</taxon>
        <taxon>Bacillati</taxon>
        <taxon>Actinomycetota</taxon>
        <taxon>Actinomycetes</taxon>
        <taxon>Kitasatosporales</taxon>
        <taxon>Streptomycetaceae</taxon>
        <taxon>Streptomyces</taxon>
    </lineage>
</organism>
<evidence type="ECO:0000313" key="2">
    <source>
        <dbReference type="Proteomes" id="UP001183615"/>
    </source>
</evidence>
<comment type="caution">
    <text evidence="1">The sequence shown here is derived from an EMBL/GenBank/DDBJ whole genome shotgun (WGS) entry which is preliminary data.</text>
</comment>
<proteinExistence type="predicted"/>
<evidence type="ECO:0000313" key="1">
    <source>
        <dbReference type="EMBL" id="MDT0443432.1"/>
    </source>
</evidence>
<dbReference type="RefSeq" id="WP_311617783.1">
    <property type="nucleotide sequence ID" value="NZ_JAVREV010000006.1"/>
</dbReference>
<keyword evidence="2" id="KW-1185">Reference proteome</keyword>
<protein>
    <submittedName>
        <fullName evidence="1">Uncharacterized protein</fullName>
    </submittedName>
</protein>